<dbReference type="InterPro" id="IPR053924">
    <property type="entry name" value="RecX_HTH_2nd"/>
</dbReference>
<dbReference type="InterPro" id="IPR053926">
    <property type="entry name" value="RecX_HTH_1st"/>
</dbReference>
<protein>
    <recommendedName>
        <fullName evidence="3 5">Regulatory protein RecX</fullName>
    </recommendedName>
</protein>
<name>A0ABN2QAD6_9PSEU</name>
<dbReference type="InterPro" id="IPR003783">
    <property type="entry name" value="Regulatory_RecX"/>
</dbReference>
<keyword evidence="10" id="KW-1185">Reference proteome</keyword>
<dbReference type="Gene3D" id="1.10.10.10">
    <property type="entry name" value="Winged helix-like DNA-binding domain superfamily/Winged helix DNA-binding domain"/>
    <property type="match status" value="2"/>
</dbReference>
<comment type="function">
    <text evidence="5">Modulates RecA activity.</text>
</comment>
<evidence type="ECO:0000256" key="2">
    <source>
        <dbReference type="ARBA" id="ARBA00009695"/>
    </source>
</evidence>
<reference evidence="9 10" key="1">
    <citation type="journal article" date="2019" name="Int. J. Syst. Evol. Microbiol.">
        <title>The Global Catalogue of Microorganisms (GCM) 10K type strain sequencing project: providing services to taxonomists for standard genome sequencing and annotation.</title>
        <authorList>
            <consortium name="The Broad Institute Genomics Platform"/>
            <consortium name="The Broad Institute Genome Sequencing Center for Infectious Disease"/>
            <person name="Wu L."/>
            <person name="Ma J."/>
        </authorList>
    </citation>
    <scope>NUCLEOTIDE SEQUENCE [LARGE SCALE GENOMIC DNA]</scope>
    <source>
        <strain evidence="9 10">JCM 14545</strain>
    </source>
</reference>
<evidence type="ECO:0000313" key="10">
    <source>
        <dbReference type="Proteomes" id="UP001501116"/>
    </source>
</evidence>
<dbReference type="PANTHER" id="PTHR33602">
    <property type="entry name" value="REGULATORY PROTEIN RECX FAMILY PROTEIN"/>
    <property type="match status" value="1"/>
</dbReference>
<evidence type="ECO:0000259" key="6">
    <source>
        <dbReference type="Pfam" id="PF02631"/>
    </source>
</evidence>
<accession>A0ABN2QAD6</accession>
<dbReference type="Pfam" id="PF02631">
    <property type="entry name" value="RecX_HTH2"/>
    <property type="match status" value="1"/>
</dbReference>
<keyword evidence="4 5" id="KW-0963">Cytoplasm</keyword>
<sequence length="181" mass="20173">MVGRWKVDPAELAPRERAAAAKAVCFDLLAARPRTKDELRQALRRKGFDEETRETLLVKLDHAGLVDDAAFAELWVKSRHTHQGLARNALVAELKRKGVDGETAVEAAGEVDREAEEQRARELVRKKLGTMTTLDEQTVTRRLLGMLARKGYPQGLAYQVIRETLRDVGAESTLLDDAVSD</sequence>
<evidence type="ECO:0000256" key="4">
    <source>
        <dbReference type="ARBA" id="ARBA00022490"/>
    </source>
</evidence>
<organism evidence="9 10">
    <name type="scientific">Amycolatopsis minnesotensis</name>
    <dbReference type="NCBI Taxonomy" id="337894"/>
    <lineage>
        <taxon>Bacteria</taxon>
        <taxon>Bacillati</taxon>
        <taxon>Actinomycetota</taxon>
        <taxon>Actinomycetes</taxon>
        <taxon>Pseudonocardiales</taxon>
        <taxon>Pseudonocardiaceae</taxon>
        <taxon>Amycolatopsis</taxon>
    </lineage>
</organism>
<evidence type="ECO:0000256" key="5">
    <source>
        <dbReference type="HAMAP-Rule" id="MF_01114"/>
    </source>
</evidence>
<evidence type="ECO:0000259" key="8">
    <source>
        <dbReference type="Pfam" id="PF21982"/>
    </source>
</evidence>
<feature type="domain" description="RecX second three-helical" evidence="6">
    <location>
        <begin position="67"/>
        <end position="107"/>
    </location>
</feature>
<dbReference type="InterPro" id="IPR053925">
    <property type="entry name" value="RecX_HTH_3rd"/>
</dbReference>
<dbReference type="HAMAP" id="MF_01114">
    <property type="entry name" value="RecX"/>
    <property type="match status" value="1"/>
</dbReference>
<dbReference type="Pfam" id="PF21982">
    <property type="entry name" value="RecX_HTH1"/>
    <property type="match status" value="1"/>
</dbReference>
<evidence type="ECO:0000256" key="1">
    <source>
        <dbReference type="ARBA" id="ARBA00004496"/>
    </source>
</evidence>
<evidence type="ECO:0000313" key="9">
    <source>
        <dbReference type="EMBL" id="GAA1947809.1"/>
    </source>
</evidence>
<dbReference type="Proteomes" id="UP001501116">
    <property type="component" value="Unassembled WGS sequence"/>
</dbReference>
<gene>
    <name evidence="5" type="primary">recX</name>
    <name evidence="9" type="ORF">GCM10009754_15030</name>
</gene>
<dbReference type="PANTHER" id="PTHR33602:SF1">
    <property type="entry name" value="REGULATORY PROTEIN RECX FAMILY PROTEIN"/>
    <property type="match status" value="1"/>
</dbReference>
<feature type="domain" description="RecX third three-helical" evidence="7">
    <location>
        <begin position="116"/>
        <end position="161"/>
    </location>
</feature>
<evidence type="ECO:0000256" key="3">
    <source>
        <dbReference type="ARBA" id="ARBA00018111"/>
    </source>
</evidence>
<comment type="caution">
    <text evidence="9">The sequence shown here is derived from an EMBL/GenBank/DDBJ whole genome shotgun (WGS) entry which is preliminary data.</text>
</comment>
<comment type="subcellular location">
    <subcellularLocation>
        <location evidence="1 5">Cytoplasm</location>
    </subcellularLocation>
</comment>
<feature type="domain" description="RecX first three-helical" evidence="8">
    <location>
        <begin position="21"/>
        <end position="60"/>
    </location>
</feature>
<comment type="similarity">
    <text evidence="2 5">Belongs to the RecX family.</text>
</comment>
<dbReference type="EMBL" id="BAAANN010000005">
    <property type="protein sequence ID" value="GAA1947809.1"/>
    <property type="molecule type" value="Genomic_DNA"/>
</dbReference>
<evidence type="ECO:0000259" key="7">
    <source>
        <dbReference type="Pfam" id="PF21981"/>
    </source>
</evidence>
<dbReference type="InterPro" id="IPR036388">
    <property type="entry name" value="WH-like_DNA-bd_sf"/>
</dbReference>
<proteinExistence type="inferred from homology"/>
<dbReference type="Pfam" id="PF21981">
    <property type="entry name" value="RecX_HTH3"/>
    <property type="match status" value="1"/>
</dbReference>